<dbReference type="RefSeq" id="YP_009949621.1">
    <property type="nucleotide sequence ID" value="NC_051582.1"/>
</dbReference>
<protein>
    <submittedName>
        <fullName evidence="1">Uncharacterized protein</fullName>
    </submittedName>
</protein>
<dbReference type="KEGG" id="vg:60321027"/>
<reference evidence="1 2" key="1">
    <citation type="submission" date="2019-08" db="EMBL/GenBank/DDBJ databases">
        <authorList>
            <person name="Lippold A."/>
            <person name="Marlatt M."/>
            <person name="Cooper K."/>
            <person name="Frohnapfel E."/>
            <person name="Glenski M."/>
            <person name="Johnson H."/>
            <person name="Johnson K."/>
            <person name="Tjaden E."/>
            <person name="Troeh S."/>
            <person name="Hayes S."/>
            <person name="Ettinger A.-S.H."/>
            <person name="Ettinger W.F."/>
            <person name="Haydock J."/>
            <person name="Anders K.R."/>
            <person name="Garlena R.A."/>
            <person name="Russell D.A."/>
            <person name="Pope W.H."/>
            <person name="Jacobs-Sera D."/>
            <person name="Hatfull G.F."/>
        </authorList>
    </citation>
    <scope>NUCLEOTIDE SEQUENCE [LARGE SCALE GENOMIC DNA]</scope>
</reference>
<accession>A0A5P8D6M0</accession>
<dbReference type="EMBL" id="MN284893">
    <property type="protein sequence ID" value="QFP94677.1"/>
    <property type="molecule type" value="Genomic_DNA"/>
</dbReference>
<evidence type="ECO:0000313" key="2">
    <source>
        <dbReference type="Proteomes" id="UP000325405"/>
    </source>
</evidence>
<proteinExistence type="predicted"/>
<name>A0A5P8D6M0_9CAUD</name>
<evidence type="ECO:0000313" key="1">
    <source>
        <dbReference type="EMBL" id="QFP94677.1"/>
    </source>
</evidence>
<dbReference type="Proteomes" id="UP000325405">
    <property type="component" value="Segment"/>
</dbReference>
<sequence length="160" mass="17910">MPDIDNPTDIGSAAADAPVDLEPVTDTRDIDWLRSVTTKMTERTPTGEPEVNIKHTAYFGITPETVEDVLADYSATISFRPEWLQAKWVDGALDEVYLSGNQRLKSGGVSDKQRRHHTWRTWGFRGNSEGIDRSQLPRPVADALRAYELAVATERNGARR</sequence>
<gene>
    <name evidence="1" type="primary">57</name>
    <name evidence="1" type="ORF">SEA_LILMCDREAMY_57</name>
</gene>
<dbReference type="GeneID" id="60321027"/>
<keyword evidence="2" id="KW-1185">Reference proteome</keyword>
<organism evidence="1 2">
    <name type="scientific">Mycobacterium phage LilMcDreamy</name>
    <dbReference type="NCBI Taxonomy" id="2652422"/>
    <lineage>
        <taxon>Viruses</taxon>
        <taxon>Duplodnaviria</taxon>
        <taxon>Heunggongvirae</taxon>
        <taxon>Uroviricota</taxon>
        <taxon>Caudoviricetes</taxon>
        <taxon>Bclasvirinae</taxon>
        <taxon>Lilmcdreamyvirus</taxon>
        <taxon>Lilmcdreamyvirus lilmcdreamy</taxon>
    </lineage>
</organism>